<name>A0ABX0ZIX1_9ACTN</name>
<protein>
    <submittedName>
        <fullName evidence="2">Uncharacterized protein</fullName>
    </submittedName>
</protein>
<proteinExistence type="predicted"/>
<feature type="compositionally biased region" description="Basic and acidic residues" evidence="1">
    <location>
        <begin position="70"/>
        <end position="92"/>
    </location>
</feature>
<evidence type="ECO:0000313" key="3">
    <source>
        <dbReference type="Proteomes" id="UP000783871"/>
    </source>
</evidence>
<dbReference type="RefSeq" id="WP_168004245.1">
    <property type="nucleotide sequence ID" value="NZ_JAATEO010000099.1"/>
</dbReference>
<sequence length="92" mass="10042">MGWFRRVVSEVGLGLSLFGASVAGIDPREIIRQHRRRHAQPQSGDGGPVPAPSAADAADQTSAGHPLPGHPERLVPHQPLTDEERRLWSQLR</sequence>
<feature type="region of interest" description="Disordered" evidence="1">
    <location>
        <begin position="31"/>
        <end position="92"/>
    </location>
</feature>
<dbReference type="EMBL" id="JAATEO010000099">
    <property type="protein sequence ID" value="NJP35946.1"/>
    <property type="molecule type" value="Genomic_DNA"/>
</dbReference>
<feature type="compositionally biased region" description="Low complexity" evidence="1">
    <location>
        <begin position="52"/>
        <end position="63"/>
    </location>
</feature>
<accession>A0ABX0ZIX1</accession>
<comment type="caution">
    <text evidence="2">The sequence shown here is derived from an EMBL/GenBank/DDBJ whole genome shotgun (WGS) entry which is preliminary data.</text>
</comment>
<organism evidence="2 3">
    <name type="scientific">Micromonospora thermarum</name>
    <dbReference type="NCBI Taxonomy" id="2720024"/>
    <lineage>
        <taxon>Bacteria</taxon>
        <taxon>Bacillati</taxon>
        <taxon>Actinomycetota</taxon>
        <taxon>Actinomycetes</taxon>
        <taxon>Micromonosporales</taxon>
        <taxon>Micromonosporaceae</taxon>
        <taxon>Micromonospora</taxon>
    </lineage>
</organism>
<evidence type="ECO:0000256" key="1">
    <source>
        <dbReference type="SAM" id="MobiDB-lite"/>
    </source>
</evidence>
<reference evidence="2 3" key="1">
    <citation type="submission" date="2020-03" db="EMBL/GenBank/DDBJ databases">
        <title>WGS of actinomycetes isolated from Thailand.</title>
        <authorList>
            <person name="Thawai C."/>
        </authorList>
    </citation>
    <scope>NUCLEOTIDE SEQUENCE [LARGE SCALE GENOMIC DNA]</scope>
    <source>
        <strain evidence="2 3">HSS6-12</strain>
    </source>
</reference>
<dbReference type="InterPro" id="IPR045701">
    <property type="entry name" value="DUF6059"/>
</dbReference>
<dbReference type="Pfam" id="PF19534">
    <property type="entry name" value="DUF6059"/>
    <property type="match status" value="1"/>
</dbReference>
<dbReference type="Proteomes" id="UP000783871">
    <property type="component" value="Unassembled WGS sequence"/>
</dbReference>
<keyword evidence="3" id="KW-1185">Reference proteome</keyword>
<evidence type="ECO:0000313" key="2">
    <source>
        <dbReference type="EMBL" id="NJP35946.1"/>
    </source>
</evidence>
<gene>
    <name evidence="2" type="ORF">HCJ94_29370</name>
</gene>